<dbReference type="InterPro" id="IPR013783">
    <property type="entry name" value="Ig-like_fold"/>
</dbReference>
<feature type="compositionally biased region" description="Low complexity" evidence="1">
    <location>
        <begin position="1620"/>
        <end position="1629"/>
    </location>
</feature>
<dbReference type="Gene3D" id="2.60.40.1080">
    <property type="match status" value="1"/>
</dbReference>
<keyword evidence="2" id="KW-0812">Transmembrane</keyword>
<dbReference type="Pfam" id="PF18889">
    <property type="entry name" value="Beta_helix_3"/>
    <property type="match status" value="5"/>
</dbReference>
<dbReference type="InterPro" id="IPR036116">
    <property type="entry name" value="FN3_sf"/>
</dbReference>
<dbReference type="InterPro" id="IPR003961">
    <property type="entry name" value="FN3_dom"/>
</dbReference>
<gene>
    <name evidence="4" type="ORF">H0486_03175</name>
</gene>
<dbReference type="CDD" id="cd00063">
    <property type="entry name" value="FN3"/>
    <property type="match status" value="1"/>
</dbReference>
<dbReference type="Pfam" id="PF02368">
    <property type="entry name" value="Big_2"/>
    <property type="match status" value="1"/>
</dbReference>
<keyword evidence="5" id="KW-1185">Reference proteome</keyword>
<dbReference type="SUPFAM" id="SSF49373">
    <property type="entry name" value="Invasin/intimin cell-adhesion fragments"/>
    <property type="match status" value="1"/>
</dbReference>
<dbReference type="PROSITE" id="PS50853">
    <property type="entry name" value="FN3"/>
    <property type="match status" value="1"/>
</dbReference>
<protein>
    <submittedName>
        <fullName evidence="4">Fibronectin type III domain-containing protein</fullName>
    </submittedName>
</protein>
<dbReference type="Gene3D" id="2.60.40.2700">
    <property type="match status" value="2"/>
</dbReference>
<proteinExistence type="predicted"/>
<evidence type="ECO:0000313" key="5">
    <source>
        <dbReference type="Proteomes" id="UP000574276"/>
    </source>
</evidence>
<evidence type="ECO:0000313" key="4">
    <source>
        <dbReference type="EMBL" id="MBB2181874.1"/>
    </source>
</evidence>
<keyword evidence="2" id="KW-0472">Membrane</keyword>
<sequence length="1984" mass="206366">MEKNKKVERNGITMNKKKMKRLLAVVLSMLMMVSVIDYSGLQNVNAQTLNGTKTITAFAKLTEDIANQQLAVGVEESEIKLPDTLNVTIQDPMVEAPKTATGSAIGLGSDQAASKQVDMEQIISQEQTITGITWKINVENSGSTAFDSTNAGAVFIYEPILPEGYTLADGVSLPQIQVLMEDGGKWAFSQSQTIDGIEITVKADKDMFPEGAVLHAEKVTNAEDKEKIQNAVSEEVKSKETGKTVTELVSFDITITDADGKELQPDTSKGEVKVSFAKLSMTENEMIKGNHNIQVFHMNDTLSNAEKIESIVDNKGVVEAVAEHFSVYAITETTDTPDTDMMTTLYINKGNITIGDGTVSGFDASGTEVTTANSNGYIITRAETYSSVSRFTISVSGGTHNIILKDVELYLDPDISNSPFSIASGAKVNLVLEGTNYLKSRYDSTPAGLHVPEGAELVIAKGSTGSITALGGLGAGIGGNDGEAGGTITINGGTLTYVSGGTSGAGIGGGRGGAGGSITINGGTLTDVRSSYGAGVGGGKGGAGGNIIINGGTINTQSTDGAGIGGGEDGAGGSISINGGTVKATGSNGAGIGGGYQGDGGTITISNGEVTATSNYGAGIGGGAYGWYHTGGTITISGGTVTATTTNSEYGVGIGNGFRGGDNGGTLSSGGNSVYVIANSVTADTSSFNGIIENDGNTTVYGPYTLAGDMTIATGKTMTISSGSTLTVPSGKILTVNGTLINNGTLSLGAESCLTGTDGILSGEGTFKSMGDPTSDMIVVPTNLIYNGTDLEETAKSAISIDSTKVGTGMIFNHEFQITTNSVEGWVLSISPAEVKETGTYTATFTKDSKTISKEFTVTQSATTFDGGITVDKADKTYTYGDTITVTAKPKATGSSPVKKSFRSFSAPTANQMALFVGETQISDSVDGDSNGVYTMTYDTTDKALAIGSNTITAKYVESANMADYSGTVMVTLNQKPLTATRSGGSYIYDGTNSPIPGFDKNNGLTGVVGSDDVNVLVSGILPDANVGEGKVFTATGVTFRGTDAGYYSLAVDDVHMTIDVTPITVTPIPQNSTRNVVVGVGTFSESTFISDITNENITGTYEYDYNGKTNYADVVSELAKLSKDATAEVTFRFTTNGNYEGIITGTLSISVVGLEFAGKDKALTLKTSPIYGDKWSEIVSLDTSKLSANVGGNPVAGTYTLMIDGVPFNGVDIPKGGSYSYNLTFTATDNSFTNVEVMSGNVDVIQREAVLSWGDTEFTYNGSAQKPMVAITNKVAGDDVISSVADMEAQTNVGTGYTATAVLSGNSAPNYKLSSVFTTTFFITTATATGSVAVSSTDANSNKKLDSGDTVTADLSAVTPAGGTASYQWKKTTDGTTESIGTDQATYTLTSSDSKGKIFCEVTFTGNTTGTISSNKLDIAKEILTGNIAITGENTVGSVMTVSLPTNAGISGSDYEIQWYRDNAAIIGANAISYTIAKEDLGKTLKVVITAKEASEGFTGTLTSNVFTVPAMAPEKAVVSVSLGNRYIALNWTKPYANGSDITGYSLTVKQGEAQITGSPFAIGADATSYKVENLTNGTEYTFILSTINGEGSTVSDTVMAKPKKPSDGGSSGGGVSSGGSPTSTVTTMPAIKDASNQAGWEAIKEQIGQSREGDTVTIEMNGSLVVPGEVLDAIRGTETTLVFDMGDGITWSINGQSITEGSLKDVNLDVSLNTDAIPAGIISQMAGEQDTTTLSLAYDGPFGFTSVLTINLDKINAGKYGNLFYYNPETKQLSLQAVEKIGEKGTVELPFTHASDYVVIISEEPMLEKALDQIEISAVKRTLYVGGTEKKSMTLKLELPQLLKEAVEQDSSILKITYQSSNPKIATVNASGKITAKKAGKTTITTQVTINGVQRKFKTTITVKKAYIKLIKSTNTLKTGSTFTYKAIGYGVKTEDIMFYTSKKSIVVINKTTGKAKARTKGTDYIIVKVGKVIAKIKVKVS</sequence>
<dbReference type="Proteomes" id="UP000574276">
    <property type="component" value="Unassembled WGS sequence"/>
</dbReference>
<dbReference type="EMBL" id="JACEGA010000001">
    <property type="protein sequence ID" value="MBB2181874.1"/>
    <property type="molecule type" value="Genomic_DNA"/>
</dbReference>
<dbReference type="SMART" id="SM00060">
    <property type="entry name" value="FN3"/>
    <property type="match status" value="1"/>
</dbReference>
<dbReference type="InterPro" id="IPR003343">
    <property type="entry name" value="Big_2"/>
</dbReference>
<dbReference type="Pfam" id="PF00041">
    <property type="entry name" value="fn3"/>
    <property type="match status" value="1"/>
</dbReference>
<organism evidence="4 5">
    <name type="scientific">Variimorphobacter saccharofermentans</name>
    <dbReference type="NCBI Taxonomy" id="2755051"/>
    <lineage>
        <taxon>Bacteria</taxon>
        <taxon>Bacillati</taxon>
        <taxon>Bacillota</taxon>
        <taxon>Clostridia</taxon>
        <taxon>Lachnospirales</taxon>
        <taxon>Lachnospiraceae</taxon>
        <taxon>Variimorphobacter</taxon>
    </lineage>
</organism>
<evidence type="ECO:0000256" key="2">
    <source>
        <dbReference type="SAM" id="Phobius"/>
    </source>
</evidence>
<feature type="domain" description="Fibronectin type-III" evidence="3">
    <location>
        <begin position="1514"/>
        <end position="1607"/>
    </location>
</feature>
<reference evidence="4 5" key="1">
    <citation type="submission" date="2020-07" db="EMBL/GenBank/DDBJ databases">
        <title>Characterization and genome sequencing of isolate MD1, a novel member within the family Lachnospiraceae.</title>
        <authorList>
            <person name="Rettenmaier R."/>
            <person name="Di Bello L."/>
            <person name="Zinser C."/>
            <person name="Scheitz K."/>
            <person name="Liebl W."/>
            <person name="Zverlov V."/>
        </authorList>
    </citation>
    <scope>NUCLEOTIDE SEQUENCE [LARGE SCALE GENOMIC DNA]</scope>
    <source>
        <strain evidence="4 5">MD1</strain>
    </source>
</reference>
<accession>A0A839JX76</accession>
<feature type="transmembrane region" description="Helical" evidence="2">
    <location>
        <begin position="21"/>
        <end position="41"/>
    </location>
</feature>
<name>A0A839JX76_9FIRM</name>
<dbReference type="SUPFAM" id="SSF49265">
    <property type="entry name" value="Fibronectin type III"/>
    <property type="match status" value="1"/>
</dbReference>
<comment type="caution">
    <text evidence="4">The sequence shown here is derived from an EMBL/GenBank/DDBJ whole genome shotgun (WGS) entry which is preliminary data.</text>
</comment>
<dbReference type="InterPro" id="IPR008964">
    <property type="entry name" value="Invasin/intimin_cell_adhesion"/>
</dbReference>
<evidence type="ECO:0000256" key="1">
    <source>
        <dbReference type="SAM" id="MobiDB-lite"/>
    </source>
</evidence>
<dbReference type="RefSeq" id="WP_267023219.1">
    <property type="nucleotide sequence ID" value="NZ_JACEGA010000001.1"/>
</dbReference>
<keyword evidence="2" id="KW-1133">Transmembrane helix</keyword>
<dbReference type="Gene3D" id="2.60.40.10">
    <property type="entry name" value="Immunoglobulins"/>
    <property type="match status" value="1"/>
</dbReference>
<dbReference type="SMART" id="SM00635">
    <property type="entry name" value="BID_2"/>
    <property type="match status" value="2"/>
</dbReference>
<evidence type="ECO:0000259" key="3">
    <source>
        <dbReference type="PROSITE" id="PS50853"/>
    </source>
</evidence>
<feature type="region of interest" description="Disordered" evidence="1">
    <location>
        <begin position="1596"/>
        <end position="1629"/>
    </location>
</feature>